<evidence type="ECO:0000256" key="2">
    <source>
        <dbReference type="ARBA" id="ARBA00023157"/>
    </source>
</evidence>
<dbReference type="PANTHER" id="PTHR34717:SF1">
    <property type="entry name" value="EG:BACR7A4.20 PROTEIN"/>
    <property type="match status" value="1"/>
</dbReference>
<evidence type="ECO:0000313" key="3">
    <source>
        <dbReference type="EMBL" id="CAD7252915.1"/>
    </source>
</evidence>
<dbReference type="EMBL" id="LR904543">
    <property type="protein sequence ID" value="CAD7252915.1"/>
    <property type="molecule type" value="Genomic_DNA"/>
</dbReference>
<dbReference type="Proteomes" id="UP000677054">
    <property type="component" value="Unassembled WGS sequence"/>
</dbReference>
<protein>
    <recommendedName>
        <fullName evidence="5">Apple domain-containing protein</fullName>
    </recommendedName>
</protein>
<organism evidence="3">
    <name type="scientific">Darwinula stevensoni</name>
    <dbReference type="NCBI Taxonomy" id="69355"/>
    <lineage>
        <taxon>Eukaryota</taxon>
        <taxon>Metazoa</taxon>
        <taxon>Ecdysozoa</taxon>
        <taxon>Arthropoda</taxon>
        <taxon>Crustacea</taxon>
        <taxon>Oligostraca</taxon>
        <taxon>Ostracoda</taxon>
        <taxon>Podocopa</taxon>
        <taxon>Podocopida</taxon>
        <taxon>Darwinulocopina</taxon>
        <taxon>Darwinuloidea</taxon>
        <taxon>Darwinulidae</taxon>
        <taxon>Darwinula</taxon>
    </lineage>
</organism>
<gene>
    <name evidence="3" type="ORF">DSTB1V02_LOCUS12666</name>
</gene>
<keyword evidence="2" id="KW-1015">Disulfide bond</keyword>
<dbReference type="GO" id="GO:0005576">
    <property type="term" value="C:extracellular region"/>
    <property type="evidence" value="ECO:0007669"/>
    <property type="project" value="InterPro"/>
</dbReference>
<evidence type="ECO:0000256" key="1">
    <source>
        <dbReference type="ARBA" id="ARBA00022737"/>
    </source>
</evidence>
<dbReference type="OrthoDB" id="5798273at2759"/>
<dbReference type="PANTHER" id="PTHR34717">
    <property type="entry name" value="EG:BACR7A4.20 PROTEIN"/>
    <property type="match status" value="1"/>
</dbReference>
<dbReference type="AlphaFoldDB" id="A0A7R9AEU0"/>
<dbReference type="Gene3D" id="3.50.4.10">
    <property type="entry name" value="Hepatocyte Growth Factor"/>
    <property type="match status" value="1"/>
</dbReference>
<dbReference type="GO" id="GO:0006508">
    <property type="term" value="P:proteolysis"/>
    <property type="evidence" value="ECO:0007669"/>
    <property type="project" value="InterPro"/>
</dbReference>
<accession>A0A7R9AEU0</accession>
<reference evidence="3" key="1">
    <citation type="submission" date="2020-11" db="EMBL/GenBank/DDBJ databases">
        <authorList>
            <person name="Tran Van P."/>
        </authorList>
    </citation>
    <scope>NUCLEOTIDE SEQUENCE</scope>
</reference>
<keyword evidence="1" id="KW-0677">Repeat</keyword>
<evidence type="ECO:0008006" key="5">
    <source>
        <dbReference type="Google" id="ProtNLM"/>
    </source>
</evidence>
<sequence length="340" mass="37597">MYREQTHAKCIETHLKRKGSGIAGLGFGRKKTLSPLQMDGLRPLSNHPKAIDAVYFSGASEEGCYLVGAAARRPQGVVDGYLHIRIPGVGLLRSPKLPDTTLKIDTDAGDDEDQFGAEGLLFTPLEPMRRWGIRYHGPMKLDEKTVQVDLQGEWISDLAYFDFDTDLRGKQYWMEVKVLESPELLIAADWEARVVLRLVAFTCNRLKGWGVAEWQYRNPDGRRFLQLAVTVLALGDAVFAQIAWNGNNWALGCDFRGNDLSNAQIRGEDCGGRCAATQGCTHFTWTTWNGGTCWMKQGQASQSDAFATGDYSMVCGVIGQSAPSGKAAGKTTRYWDCCKP</sequence>
<proteinExistence type="predicted"/>
<keyword evidence="4" id="KW-1185">Reference proteome</keyword>
<feature type="non-terminal residue" evidence="3">
    <location>
        <position position="1"/>
    </location>
</feature>
<dbReference type="EMBL" id="CAJPEV010005026">
    <property type="protein sequence ID" value="CAG0902648.1"/>
    <property type="molecule type" value="Genomic_DNA"/>
</dbReference>
<name>A0A7R9AEU0_9CRUS</name>
<dbReference type="CDD" id="cd01100">
    <property type="entry name" value="APPLE_Factor_XI_like"/>
    <property type="match status" value="1"/>
</dbReference>
<evidence type="ECO:0000313" key="4">
    <source>
        <dbReference type="Proteomes" id="UP000677054"/>
    </source>
</evidence>
<dbReference type="InterPro" id="IPR000177">
    <property type="entry name" value="Apple"/>
</dbReference>